<dbReference type="SFLD" id="SFLDG01140">
    <property type="entry name" value="C2.B:_Phosphomannomutase_and_P"/>
    <property type="match status" value="1"/>
</dbReference>
<organism evidence="1 2">
    <name type="scientific">Aureibacter tunicatorum</name>
    <dbReference type="NCBI Taxonomy" id="866807"/>
    <lineage>
        <taxon>Bacteria</taxon>
        <taxon>Pseudomonadati</taxon>
        <taxon>Bacteroidota</taxon>
        <taxon>Cytophagia</taxon>
        <taxon>Cytophagales</taxon>
        <taxon>Persicobacteraceae</taxon>
        <taxon>Aureibacter</taxon>
    </lineage>
</organism>
<dbReference type="InterPro" id="IPR000150">
    <property type="entry name" value="Cof"/>
</dbReference>
<dbReference type="InterPro" id="IPR023214">
    <property type="entry name" value="HAD_sf"/>
</dbReference>
<sequence length="274" mass="31678">MNFSNIKLIVSDMDGTLLNSEGKLDRDFFPILKQLQSIGITFAIASGRQYQNLKFNLEDHHENVYFLADNGSYIVKNDQQIHVESLTREKAFELIQLARETKDCELVISGRMNAYVECKEEKYVEYVKRFFEDLQVLDSLEQIPEEEDILKVTIYDPLNSEKNSYPIFKSYEDHLKVKVSSEYWLDISEADAHKGHAVEILQKMLGVSKEETMAFGDYLNDIEMLQSVEYGFAMANAHPELHKITPHRALSNDESGVIRMLEKVLEDHQVQNNS</sequence>
<dbReference type="PANTHER" id="PTHR10000:SF53">
    <property type="entry name" value="5-AMINO-6-(5-PHOSPHO-D-RIBITYLAMINO)URACIL PHOSPHATASE YBJI-RELATED"/>
    <property type="match status" value="1"/>
</dbReference>
<comment type="caution">
    <text evidence="1">The sequence shown here is derived from an EMBL/GenBank/DDBJ whole genome shotgun (WGS) entry which is preliminary data.</text>
</comment>
<dbReference type="GO" id="GO:0016791">
    <property type="term" value="F:phosphatase activity"/>
    <property type="evidence" value="ECO:0007669"/>
    <property type="project" value="TreeGrafter"/>
</dbReference>
<dbReference type="GO" id="GO:0005829">
    <property type="term" value="C:cytosol"/>
    <property type="evidence" value="ECO:0007669"/>
    <property type="project" value="TreeGrafter"/>
</dbReference>
<dbReference type="AlphaFoldDB" id="A0AAE3XQV7"/>
<evidence type="ECO:0000313" key="2">
    <source>
        <dbReference type="Proteomes" id="UP001185092"/>
    </source>
</evidence>
<dbReference type="PROSITE" id="PS01228">
    <property type="entry name" value="COF_1"/>
    <property type="match status" value="1"/>
</dbReference>
<dbReference type="SFLD" id="SFLDG01144">
    <property type="entry name" value="C2.B.4:_PGP_Like"/>
    <property type="match status" value="1"/>
</dbReference>
<name>A0AAE3XQV7_9BACT</name>
<dbReference type="RefSeq" id="WP_309940157.1">
    <property type="nucleotide sequence ID" value="NZ_AP025305.1"/>
</dbReference>
<dbReference type="Gene3D" id="3.30.1240.10">
    <property type="match status" value="1"/>
</dbReference>
<reference evidence="1" key="1">
    <citation type="submission" date="2023-07" db="EMBL/GenBank/DDBJ databases">
        <title>Genomic Encyclopedia of Type Strains, Phase IV (KMG-IV): sequencing the most valuable type-strain genomes for metagenomic binning, comparative biology and taxonomic classification.</title>
        <authorList>
            <person name="Goeker M."/>
        </authorList>
    </citation>
    <scope>NUCLEOTIDE SEQUENCE</scope>
    <source>
        <strain evidence="1">DSM 26174</strain>
    </source>
</reference>
<dbReference type="NCBIfam" id="TIGR01484">
    <property type="entry name" value="HAD-SF-IIB"/>
    <property type="match status" value="1"/>
</dbReference>
<dbReference type="PANTHER" id="PTHR10000">
    <property type="entry name" value="PHOSPHOSERINE PHOSPHATASE"/>
    <property type="match status" value="1"/>
</dbReference>
<protein>
    <recommendedName>
        <fullName evidence="3">Cof-type HAD-IIB family hydrolase</fullName>
    </recommendedName>
</protein>
<evidence type="ECO:0008006" key="3">
    <source>
        <dbReference type="Google" id="ProtNLM"/>
    </source>
</evidence>
<evidence type="ECO:0000313" key="1">
    <source>
        <dbReference type="EMBL" id="MDR6240256.1"/>
    </source>
</evidence>
<dbReference type="EMBL" id="JAVDQD010000004">
    <property type="protein sequence ID" value="MDR6240256.1"/>
    <property type="molecule type" value="Genomic_DNA"/>
</dbReference>
<dbReference type="NCBIfam" id="TIGR00099">
    <property type="entry name" value="Cof-subfamily"/>
    <property type="match status" value="1"/>
</dbReference>
<dbReference type="Proteomes" id="UP001185092">
    <property type="component" value="Unassembled WGS sequence"/>
</dbReference>
<keyword evidence="2" id="KW-1185">Reference proteome</keyword>
<dbReference type="SUPFAM" id="SSF56784">
    <property type="entry name" value="HAD-like"/>
    <property type="match status" value="1"/>
</dbReference>
<dbReference type="SFLD" id="SFLDS00003">
    <property type="entry name" value="Haloacid_Dehalogenase"/>
    <property type="match status" value="1"/>
</dbReference>
<dbReference type="Pfam" id="PF08282">
    <property type="entry name" value="Hydrolase_3"/>
    <property type="match status" value="1"/>
</dbReference>
<dbReference type="InterPro" id="IPR006379">
    <property type="entry name" value="HAD-SF_hydro_IIB"/>
</dbReference>
<dbReference type="InterPro" id="IPR036412">
    <property type="entry name" value="HAD-like_sf"/>
</dbReference>
<gene>
    <name evidence="1" type="ORF">HNQ88_003322</name>
</gene>
<proteinExistence type="predicted"/>
<dbReference type="GO" id="GO:0000287">
    <property type="term" value="F:magnesium ion binding"/>
    <property type="evidence" value="ECO:0007669"/>
    <property type="project" value="TreeGrafter"/>
</dbReference>
<dbReference type="Gene3D" id="3.40.50.1000">
    <property type="entry name" value="HAD superfamily/HAD-like"/>
    <property type="match status" value="1"/>
</dbReference>
<accession>A0AAE3XQV7</accession>